<feature type="compositionally biased region" description="Polar residues" evidence="1">
    <location>
        <begin position="401"/>
        <end position="414"/>
    </location>
</feature>
<reference evidence="2 3" key="1">
    <citation type="submission" date="2019-09" db="EMBL/GenBank/DDBJ databases">
        <title>The hologenome of the rock-dwelling lichen Lasallia pustulata.</title>
        <authorList>
            <person name="Greshake Tzovaras B."/>
            <person name="Segers F."/>
            <person name="Bicker A."/>
            <person name="Dal Grande F."/>
            <person name="Otte J."/>
            <person name="Hankeln T."/>
            <person name="Schmitt I."/>
            <person name="Ebersberger I."/>
        </authorList>
    </citation>
    <scope>NUCLEOTIDE SEQUENCE [LARGE SCALE GENOMIC DNA]</scope>
    <source>
        <strain evidence="2">A1-1</strain>
    </source>
</reference>
<gene>
    <name evidence="2" type="ORF">FRX48_09334</name>
</gene>
<accession>A0A5M8PCX1</accession>
<dbReference type="OrthoDB" id="3530768at2759"/>
<evidence type="ECO:0000256" key="1">
    <source>
        <dbReference type="SAM" id="MobiDB-lite"/>
    </source>
</evidence>
<dbReference type="Proteomes" id="UP000324767">
    <property type="component" value="Unassembled WGS sequence"/>
</dbReference>
<protein>
    <submittedName>
        <fullName evidence="2">Uncharacterized protein</fullName>
    </submittedName>
</protein>
<comment type="caution">
    <text evidence="2">The sequence shown here is derived from an EMBL/GenBank/DDBJ whole genome shotgun (WGS) entry which is preliminary data.</text>
</comment>
<feature type="compositionally biased region" description="Polar residues" evidence="1">
    <location>
        <begin position="352"/>
        <end position="369"/>
    </location>
</feature>
<dbReference type="AlphaFoldDB" id="A0A5M8PCX1"/>
<evidence type="ECO:0000313" key="3">
    <source>
        <dbReference type="Proteomes" id="UP000324767"/>
    </source>
</evidence>
<dbReference type="EMBL" id="VXIT01000022">
    <property type="protein sequence ID" value="KAA6406836.1"/>
    <property type="molecule type" value="Genomic_DNA"/>
</dbReference>
<sequence length="414" mass="44624">MVSVKELAERILNQPGTAQIAADLGALVQRMDSVEQNTTITKNLLEKPVDRSSNPSATIGYQNTRLWAQVAAQAMPPPSEASFPSTFAAQSTKGIHIDLSTPDDRRVVIKLDSIHIDHYRTLTPRALRNQVANHIHTSTDPKIATIRVAAAKQLRSRDLAIYTQTVTEKEALQANPGWAKAFGASKKQTIACIQAENHKIGNEKDIPISYVGWLCVPKRAAGSMVVEFKDAEQVNVALQTGLVWDLEYKKTELYDRACQILESEDCPSKDLGKRKCAPSLAVPSTTQTAPILSSALQAGIYTPININNSIRIGVNATLSKASVVRGLQKMPALPTPKSGSALNINGKRLASPTKTGSNRTPLGTISNNGRTKRTVIKSLKQQSIDADAEAESASASENRGPENSTNDTIASTSL</sequence>
<proteinExistence type="predicted"/>
<feature type="region of interest" description="Disordered" evidence="1">
    <location>
        <begin position="331"/>
        <end position="414"/>
    </location>
</feature>
<name>A0A5M8PCX1_9LECA</name>
<organism evidence="2 3">
    <name type="scientific">Lasallia pustulata</name>
    <dbReference type="NCBI Taxonomy" id="136370"/>
    <lineage>
        <taxon>Eukaryota</taxon>
        <taxon>Fungi</taxon>
        <taxon>Dikarya</taxon>
        <taxon>Ascomycota</taxon>
        <taxon>Pezizomycotina</taxon>
        <taxon>Lecanoromycetes</taxon>
        <taxon>OSLEUM clade</taxon>
        <taxon>Umbilicariomycetidae</taxon>
        <taxon>Umbilicariales</taxon>
        <taxon>Umbilicariaceae</taxon>
        <taxon>Lasallia</taxon>
    </lineage>
</organism>
<evidence type="ECO:0000313" key="2">
    <source>
        <dbReference type="EMBL" id="KAA6406836.1"/>
    </source>
</evidence>